<evidence type="ECO:0000256" key="4">
    <source>
        <dbReference type="ARBA" id="ARBA00023002"/>
    </source>
</evidence>
<dbReference type="PANTHER" id="PTHR24286:SF228">
    <property type="entry name" value="C-22 STEROL DESATURASE ERG5"/>
    <property type="match status" value="1"/>
</dbReference>
<dbReference type="GO" id="GO:0005506">
    <property type="term" value="F:iron ion binding"/>
    <property type="evidence" value="ECO:0007669"/>
    <property type="project" value="InterPro"/>
</dbReference>
<keyword evidence="5 7" id="KW-0408">Iron</keyword>
<dbReference type="GO" id="GO:0000249">
    <property type="term" value="F:C-22 sterol desaturase (NADPH) activity"/>
    <property type="evidence" value="ECO:0007669"/>
    <property type="project" value="UniProtKB-EC"/>
</dbReference>
<keyword evidence="3 7" id="KW-0479">Metal-binding</keyword>
<dbReference type="GO" id="GO:0020037">
    <property type="term" value="F:heme binding"/>
    <property type="evidence" value="ECO:0007669"/>
    <property type="project" value="InterPro"/>
</dbReference>
<evidence type="ECO:0000313" key="10">
    <source>
        <dbReference type="EMBL" id="PWN92807.1"/>
    </source>
</evidence>
<gene>
    <name evidence="10" type="ORF">FA10DRAFT_263560</name>
</gene>
<dbReference type="PRINTS" id="PR00385">
    <property type="entry name" value="P450"/>
</dbReference>
<dbReference type="EC" id="1.14.19.41" evidence="6"/>
<organism evidence="10 11">
    <name type="scientific">Acaromyces ingoldii</name>
    <dbReference type="NCBI Taxonomy" id="215250"/>
    <lineage>
        <taxon>Eukaryota</taxon>
        <taxon>Fungi</taxon>
        <taxon>Dikarya</taxon>
        <taxon>Basidiomycota</taxon>
        <taxon>Ustilaginomycotina</taxon>
        <taxon>Exobasidiomycetes</taxon>
        <taxon>Exobasidiales</taxon>
        <taxon>Cryptobasidiaceae</taxon>
        <taxon>Acaromyces</taxon>
    </lineage>
</organism>
<dbReference type="PRINTS" id="PR00465">
    <property type="entry name" value="EP450IV"/>
</dbReference>
<evidence type="ECO:0000256" key="5">
    <source>
        <dbReference type="ARBA" id="ARBA00023004"/>
    </source>
</evidence>
<evidence type="ECO:0000256" key="1">
    <source>
        <dbReference type="ARBA" id="ARBA00001971"/>
    </source>
</evidence>
<keyword evidence="8" id="KW-0503">Monooxygenase</keyword>
<accession>A0A316YTR6</accession>
<evidence type="ECO:0000256" key="9">
    <source>
        <dbReference type="SAM" id="MobiDB-lite"/>
    </source>
</evidence>
<dbReference type="GeneID" id="37042184"/>
<dbReference type="FunCoup" id="A0A316YTR6">
    <property type="interactions" value="296"/>
</dbReference>
<evidence type="ECO:0000256" key="3">
    <source>
        <dbReference type="ARBA" id="ARBA00022723"/>
    </source>
</evidence>
<dbReference type="Pfam" id="PF00067">
    <property type="entry name" value="p450"/>
    <property type="match status" value="1"/>
</dbReference>
<keyword evidence="4 8" id="KW-0560">Oxidoreductase</keyword>
<dbReference type="InterPro" id="IPR017972">
    <property type="entry name" value="Cyt_P450_CS"/>
</dbReference>
<dbReference type="AlphaFoldDB" id="A0A316YTR6"/>
<feature type="region of interest" description="Disordered" evidence="9">
    <location>
        <begin position="400"/>
        <end position="421"/>
    </location>
</feature>
<dbReference type="InParanoid" id="A0A316YTR6"/>
<dbReference type="PANTHER" id="PTHR24286">
    <property type="entry name" value="CYTOCHROME P450 26"/>
    <property type="match status" value="1"/>
</dbReference>
<evidence type="ECO:0000256" key="2">
    <source>
        <dbReference type="ARBA" id="ARBA00010617"/>
    </source>
</evidence>
<dbReference type="InterPro" id="IPR002403">
    <property type="entry name" value="Cyt_P450_E_grp-IV"/>
</dbReference>
<dbReference type="RefSeq" id="XP_025380005.1">
    <property type="nucleotide sequence ID" value="XM_025520268.1"/>
</dbReference>
<dbReference type="InterPro" id="IPR036396">
    <property type="entry name" value="Cyt_P450_sf"/>
</dbReference>
<dbReference type="Gene3D" id="1.10.630.10">
    <property type="entry name" value="Cytochrome P450"/>
    <property type="match status" value="1"/>
</dbReference>
<dbReference type="Proteomes" id="UP000245768">
    <property type="component" value="Unassembled WGS sequence"/>
</dbReference>
<name>A0A316YTR6_9BASI</name>
<dbReference type="STRING" id="215250.A0A316YTR6"/>
<dbReference type="GO" id="GO:0016125">
    <property type="term" value="P:sterol metabolic process"/>
    <property type="evidence" value="ECO:0007669"/>
    <property type="project" value="TreeGrafter"/>
</dbReference>
<proteinExistence type="inferred from homology"/>
<sequence>MLILNRGRPSQSRSDPLLFSSRRVFLNGKPHVDFRKGLNTLFTRNALSMYLGIQENIYKRHFAAWMADPDPQAKEYMMPFRDLNMETSLRVFCGDYISEKGQKDISDHYWLITLALQLVNFPFALPGTKVYNAIKARKMTIKWFEHASAESKKRMAAGGEPNCLIDGWIKAMQDARAERENPDLGSDARRTLVRDFSDREIALAVLSFLFASQDAMSSGLTYLFQHVADQPELLRKVREEQYRLRGGQLDAPITLDLIDQMEYTRNVVKESLRIKPPVIMVPYTAHKAFKIDDNYTVPKGTMVIPSFWNSLHDPQAYPDPDKIIPERWMQGPDSPAQQHPRNWLVFGSGPHYCIGQQYALMHLTAVLAAASISMNWKHEITPTSNKVRVIAGIFPEDGARMKFSPRPAPSPTATPEEAAAA</sequence>
<comment type="similarity">
    <text evidence="2 8">Belongs to the cytochrome P450 family.</text>
</comment>
<dbReference type="InterPro" id="IPR001128">
    <property type="entry name" value="Cyt_P450"/>
</dbReference>
<evidence type="ECO:0000313" key="11">
    <source>
        <dbReference type="Proteomes" id="UP000245768"/>
    </source>
</evidence>
<evidence type="ECO:0000256" key="8">
    <source>
        <dbReference type="RuleBase" id="RU000461"/>
    </source>
</evidence>
<evidence type="ECO:0000256" key="7">
    <source>
        <dbReference type="PIRSR" id="PIRSR602403-1"/>
    </source>
</evidence>
<dbReference type="EMBL" id="KZ819634">
    <property type="protein sequence ID" value="PWN92807.1"/>
    <property type="molecule type" value="Genomic_DNA"/>
</dbReference>
<dbReference type="SUPFAM" id="SSF48264">
    <property type="entry name" value="Cytochrome P450"/>
    <property type="match status" value="1"/>
</dbReference>
<comment type="cofactor">
    <cofactor evidence="1 7">
        <name>heme</name>
        <dbReference type="ChEBI" id="CHEBI:30413"/>
    </cofactor>
</comment>
<dbReference type="GO" id="GO:0004497">
    <property type="term" value="F:monooxygenase activity"/>
    <property type="evidence" value="ECO:0007669"/>
    <property type="project" value="UniProtKB-KW"/>
</dbReference>
<keyword evidence="11" id="KW-1185">Reference proteome</keyword>
<evidence type="ECO:0000256" key="6">
    <source>
        <dbReference type="ARBA" id="ARBA00039038"/>
    </source>
</evidence>
<dbReference type="PROSITE" id="PS00086">
    <property type="entry name" value="CYTOCHROME_P450"/>
    <property type="match status" value="1"/>
</dbReference>
<keyword evidence="7 8" id="KW-0349">Heme</keyword>
<feature type="binding site" description="axial binding residue" evidence="7">
    <location>
        <position position="353"/>
    </location>
    <ligand>
        <name>heme</name>
        <dbReference type="ChEBI" id="CHEBI:30413"/>
    </ligand>
    <ligandPart>
        <name>Fe</name>
        <dbReference type="ChEBI" id="CHEBI:18248"/>
    </ligandPart>
</feature>
<protein>
    <recommendedName>
        <fullName evidence="6">sterol 22-desaturase</fullName>
        <ecNumber evidence="6">1.14.19.41</ecNumber>
    </recommendedName>
</protein>
<dbReference type="OrthoDB" id="1372046at2759"/>
<reference evidence="10 11" key="1">
    <citation type="journal article" date="2018" name="Mol. Biol. Evol.">
        <title>Broad Genomic Sampling Reveals a Smut Pathogenic Ancestry of the Fungal Clade Ustilaginomycotina.</title>
        <authorList>
            <person name="Kijpornyongpan T."/>
            <person name="Mondo S.J."/>
            <person name="Barry K."/>
            <person name="Sandor L."/>
            <person name="Lee J."/>
            <person name="Lipzen A."/>
            <person name="Pangilinan J."/>
            <person name="LaButti K."/>
            <person name="Hainaut M."/>
            <person name="Henrissat B."/>
            <person name="Grigoriev I.V."/>
            <person name="Spatafora J.W."/>
            <person name="Aime M.C."/>
        </authorList>
    </citation>
    <scope>NUCLEOTIDE SEQUENCE [LARGE SCALE GENOMIC DNA]</scope>
    <source>
        <strain evidence="10 11">MCA 4198</strain>
    </source>
</reference>